<keyword evidence="1" id="KW-0812">Transmembrane</keyword>
<evidence type="ECO:0000256" key="1">
    <source>
        <dbReference type="SAM" id="Phobius"/>
    </source>
</evidence>
<organism evidence="2 3">
    <name type="scientific">Parahaliea maris</name>
    <dbReference type="NCBI Taxonomy" id="2716870"/>
    <lineage>
        <taxon>Bacteria</taxon>
        <taxon>Pseudomonadati</taxon>
        <taxon>Pseudomonadota</taxon>
        <taxon>Gammaproteobacteria</taxon>
        <taxon>Cellvibrionales</taxon>
        <taxon>Halieaceae</taxon>
        <taxon>Parahaliea</taxon>
    </lineage>
</organism>
<evidence type="ECO:0008006" key="4">
    <source>
        <dbReference type="Google" id="ProtNLM"/>
    </source>
</evidence>
<evidence type="ECO:0000313" key="3">
    <source>
        <dbReference type="Proteomes" id="UP000321039"/>
    </source>
</evidence>
<dbReference type="RefSeq" id="WP_148066962.1">
    <property type="nucleotide sequence ID" value="NZ_VRZA01000001.1"/>
</dbReference>
<accession>A0A5C9A7I1</accession>
<dbReference type="AlphaFoldDB" id="A0A5C9A7I1"/>
<name>A0A5C9A7I1_9GAMM</name>
<sequence length="96" mass="10835">MAEIAFDTLRYARKLKAVGVPEEQAEVQGEAMAEAFGYYIGNLVTKDYLDARFAQQDAKLDKQFAEIRAQLRMHNWIFAMLAAAVLLPAIKEMVIP</sequence>
<dbReference type="Proteomes" id="UP000321039">
    <property type="component" value="Unassembled WGS sequence"/>
</dbReference>
<gene>
    <name evidence="2" type="ORF">FV139_04310</name>
</gene>
<keyword evidence="1" id="KW-1133">Transmembrane helix</keyword>
<evidence type="ECO:0000313" key="2">
    <source>
        <dbReference type="EMBL" id="TXS96698.1"/>
    </source>
</evidence>
<keyword evidence="1" id="KW-0472">Membrane</keyword>
<feature type="transmembrane region" description="Helical" evidence="1">
    <location>
        <begin position="73"/>
        <end position="90"/>
    </location>
</feature>
<protein>
    <recommendedName>
        <fullName evidence="4">DUF1640 domain-containing protein</fullName>
    </recommendedName>
</protein>
<dbReference type="Gene3D" id="1.20.5.340">
    <property type="match status" value="1"/>
</dbReference>
<reference evidence="2 3" key="1">
    <citation type="submission" date="2019-08" db="EMBL/GenBank/DDBJ databases">
        <title>Parahaliea maris sp. nov., isolated from the surface seawater.</title>
        <authorList>
            <person name="Liu Y."/>
        </authorList>
    </citation>
    <scope>NUCLEOTIDE SEQUENCE [LARGE SCALE GENOMIC DNA]</scope>
    <source>
        <strain evidence="2 3">HSLHS9</strain>
    </source>
</reference>
<comment type="caution">
    <text evidence="2">The sequence shown here is derived from an EMBL/GenBank/DDBJ whole genome shotgun (WGS) entry which is preliminary data.</text>
</comment>
<keyword evidence="3" id="KW-1185">Reference proteome</keyword>
<proteinExistence type="predicted"/>
<dbReference type="EMBL" id="VRZA01000001">
    <property type="protein sequence ID" value="TXS96698.1"/>
    <property type="molecule type" value="Genomic_DNA"/>
</dbReference>